<protein>
    <submittedName>
        <fullName evidence="2">PHP domain-containing protein</fullName>
    </submittedName>
</protein>
<evidence type="ECO:0000259" key="1">
    <source>
        <dbReference type="SMART" id="SM00481"/>
    </source>
</evidence>
<dbReference type="InterPro" id="IPR052018">
    <property type="entry name" value="PHP_domain"/>
</dbReference>
<name>A0ABW2APR3_9MICO</name>
<dbReference type="EMBL" id="JBHSWJ010000002">
    <property type="protein sequence ID" value="MFC6713053.1"/>
    <property type="molecule type" value="Genomic_DNA"/>
</dbReference>
<dbReference type="SUPFAM" id="SSF89550">
    <property type="entry name" value="PHP domain-like"/>
    <property type="match status" value="1"/>
</dbReference>
<reference evidence="3" key="1">
    <citation type="journal article" date="2019" name="Int. J. Syst. Evol. Microbiol.">
        <title>The Global Catalogue of Microorganisms (GCM) 10K type strain sequencing project: providing services to taxonomists for standard genome sequencing and annotation.</title>
        <authorList>
            <consortium name="The Broad Institute Genomics Platform"/>
            <consortium name="The Broad Institute Genome Sequencing Center for Infectious Disease"/>
            <person name="Wu L."/>
            <person name="Ma J."/>
        </authorList>
    </citation>
    <scope>NUCLEOTIDE SEQUENCE [LARGE SCALE GENOMIC DNA]</scope>
    <source>
        <strain evidence="3">NBRC 106593</strain>
    </source>
</reference>
<accession>A0ABW2APR3</accession>
<evidence type="ECO:0000313" key="2">
    <source>
        <dbReference type="EMBL" id="MFC6713053.1"/>
    </source>
</evidence>
<dbReference type="Pfam" id="PF02811">
    <property type="entry name" value="PHP"/>
    <property type="match status" value="1"/>
</dbReference>
<dbReference type="PANTHER" id="PTHR42924">
    <property type="entry name" value="EXONUCLEASE"/>
    <property type="match status" value="1"/>
</dbReference>
<organism evidence="2 3">
    <name type="scientific">Branchiibius cervicis</name>
    <dbReference type="NCBI Taxonomy" id="908252"/>
    <lineage>
        <taxon>Bacteria</taxon>
        <taxon>Bacillati</taxon>
        <taxon>Actinomycetota</taxon>
        <taxon>Actinomycetes</taxon>
        <taxon>Micrococcales</taxon>
        <taxon>Dermacoccaceae</taxon>
        <taxon>Branchiibius</taxon>
    </lineage>
</organism>
<sequence length="287" mass="30056">MAIDPHTHSRHSDGTMTPRQIVGAARATGLDVVGLTDHDSTAGWDEAADAASAAGIGFLPGVEISCARDGISIHLLGYLMNPADPGLVREFDRTRSDRDSRARRIVERLGPDTGLTWEEVVAHTPAGATIGRPHIADALVARGVVPDRSAAFEDLLRTGGRYYVSHYAPDPVDAVRLVKAAGGVSVMAHPLAAARGRVVDESVIEEMAAAGLCGLEVDHRDHSPEQRAHAAAIAEGLGLVRTGSSDFHGAGKPNQLGEYTTSSEALAALVGQANDPGAHSVGLERWL</sequence>
<dbReference type="PANTHER" id="PTHR42924:SF3">
    <property type="entry name" value="POLYMERASE_HISTIDINOL PHOSPHATASE N-TERMINAL DOMAIN-CONTAINING PROTEIN"/>
    <property type="match status" value="1"/>
</dbReference>
<dbReference type="InterPro" id="IPR016195">
    <property type="entry name" value="Pol/histidinol_Pase-like"/>
</dbReference>
<dbReference type="SMART" id="SM00481">
    <property type="entry name" value="POLIIIAc"/>
    <property type="match status" value="1"/>
</dbReference>
<dbReference type="CDD" id="cd07438">
    <property type="entry name" value="PHP_HisPPase_AMP"/>
    <property type="match status" value="1"/>
</dbReference>
<evidence type="ECO:0000313" key="3">
    <source>
        <dbReference type="Proteomes" id="UP001596356"/>
    </source>
</evidence>
<dbReference type="Gene3D" id="1.10.150.650">
    <property type="match status" value="1"/>
</dbReference>
<dbReference type="InterPro" id="IPR004013">
    <property type="entry name" value="PHP_dom"/>
</dbReference>
<keyword evidence="3" id="KW-1185">Reference proteome</keyword>
<feature type="domain" description="Polymerase/histidinol phosphatase N-terminal" evidence="1">
    <location>
        <begin position="3"/>
        <end position="68"/>
    </location>
</feature>
<proteinExistence type="predicted"/>
<comment type="caution">
    <text evidence="2">The sequence shown here is derived from an EMBL/GenBank/DDBJ whole genome shotgun (WGS) entry which is preliminary data.</text>
</comment>
<dbReference type="InterPro" id="IPR003141">
    <property type="entry name" value="Pol/His_phosphatase_N"/>
</dbReference>
<dbReference type="Gene3D" id="3.20.20.140">
    <property type="entry name" value="Metal-dependent hydrolases"/>
    <property type="match status" value="1"/>
</dbReference>
<dbReference type="RefSeq" id="WP_377820569.1">
    <property type="nucleotide sequence ID" value="NZ_JBHSWJ010000002.1"/>
</dbReference>
<dbReference type="Proteomes" id="UP001596356">
    <property type="component" value="Unassembled WGS sequence"/>
</dbReference>
<gene>
    <name evidence="2" type="ORF">ACFQBT_04000</name>
</gene>